<evidence type="ECO:0000259" key="9">
    <source>
        <dbReference type="Pfam" id="PF13359"/>
    </source>
</evidence>
<comment type="cofactor">
    <cofactor evidence="1">
        <name>a divalent metal cation</name>
        <dbReference type="ChEBI" id="CHEBI:60240"/>
    </cofactor>
</comment>
<keyword evidence="7" id="KW-0539">Nucleus</keyword>
<evidence type="ECO:0000256" key="7">
    <source>
        <dbReference type="ARBA" id="ARBA00023242"/>
    </source>
</evidence>
<dbReference type="GO" id="GO:0016787">
    <property type="term" value="F:hydrolase activity"/>
    <property type="evidence" value="ECO:0007669"/>
    <property type="project" value="UniProtKB-KW"/>
</dbReference>
<reference evidence="10" key="1">
    <citation type="submission" date="2015-09" db="EMBL/GenBank/DDBJ databases">
        <title>De novo assembly of Pectinophora gossypiella (Pink Bollworm) gut transcriptome.</title>
        <authorList>
            <person name="Tassone E.E."/>
        </authorList>
    </citation>
    <scope>NUCLEOTIDE SEQUENCE</scope>
</reference>
<evidence type="ECO:0000256" key="2">
    <source>
        <dbReference type="ARBA" id="ARBA00004123"/>
    </source>
</evidence>
<dbReference type="PANTHER" id="PTHR22930">
    <property type="match status" value="1"/>
</dbReference>
<evidence type="ECO:0000256" key="6">
    <source>
        <dbReference type="ARBA" id="ARBA00022801"/>
    </source>
</evidence>
<dbReference type="InterPro" id="IPR045249">
    <property type="entry name" value="HARBI1-like"/>
</dbReference>
<evidence type="ECO:0000313" key="10">
    <source>
        <dbReference type="EMBL" id="JAT83263.1"/>
    </source>
</evidence>
<feature type="region of interest" description="Disordered" evidence="8">
    <location>
        <begin position="342"/>
        <end position="377"/>
    </location>
</feature>
<keyword evidence="5" id="KW-0479">Metal-binding</keyword>
<accession>A0A1E1W8G4</accession>
<protein>
    <recommendedName>
        <fullName evidence="9">DDE Tnp4 domain-containing protein</fullName>
    </recommendedName>
</protein>
<proteinExistence type="inferred from homology"/>
<gene>
    <name evidence="10" type="ORF">g.8545</name>
</gene>
<evidence type="ECO:0000256" key="4">
    <source>
        <dbReference type="ARBA" id="ARBA00022722"/>
    </source>
</evidence>
<dbReference type="OrthoDB" id="6627079at2759"/>
<name>A0A1E1W8G4_PECGO</name>
<evidence type="ECO:0000256" key="8">
    <source>
        <dbReference type="SAM" id="MobiDB-lite"/>
    </source>
</evidence>
<keyword evidence="6" id="KW-0378">Hydrolase</keyword>
<dbReference type="GO" id="GO:0005634">
    <property type="term" value="C:nucleus"/>
    <property type="evidence" value="ECO:0007669"/>
    <property type="project" value="UniProtKB-SubCell"/>
</dbReference>
<feature type="compositionally biased region" description="Polar residues" evidence="8">
    <location>
        <begin position="353"/>
        <end position="375"/>
    </location>
</feature>
<comment type="similarity">
    <text evidence="3">Belongs to the HARBI1 family.</text>
</comment>
<keyword evidence="4" id="KW-0540">Nuclease</keyword>
<evidence type="ECO:0000256" key="1">
    <source>
        <dbReference type="ARBA" id="ARBA00001968"/>
    </source>
</evidence>
<dbReference type="GO" id="GO:0046872">
    <property type="term" value="F:metal ion binding"/>
    <property type="evidence" value="ECO:0007669"/>
    <property type="project" value="UniProtKB-KW"/>
</dbReference>
<dbReference type="GO" id="GO:0004518">
    <property type="term" value="F:nuclease activity"/>
    <property type="evidence" value="ECO:0007669"/>
    <property type="project" value="UniProtKB-KW"/>
</dbReference>
<comment type="subcellular location">
    <subcellularLocation>
        <location evidence="2">Nucleus</location>
    </subcellularLocation>
</comment>
<dbReference type="EMBL" id="GDQN01007791">
    <property type="protein sequence ID" value="JAT83263.1"/>
    <property type="molecule type" value="Transcribed_RNA"/>
</dbReference>
<evidence type="ECO:0000256" key="5">
    <source>
        <dbReference type="ARBA" id="ARBA00022723"/>
    </source>
</evidence>
<evidence type="ECO:0000256" key="3">
    <source>
        <dbReference type="ARBA" id="ARBA00006958"/>
    </source>
</evidence>
<dbReference type="PANTHER" id="PTHR22930:SF269">
    <property type="entry name" value="NUCLEASE HARBI1-LIKE PROTEIN"/>
    <property type="match status" value="1"/>
</dbReference>
<dbReference type="InterPro" id="IPR027806">
    <property type="entry name" value="HARBI1_dom"/>
</dbReference>
<dbReference type="AlphaFoldDB" id="A0A1E1W8G4"/>
<sequence>MEEVLIGLAFIFCLKKKKKRRSYWMRRTLKAREHYSATKYLEDLGIDGCLNDFLRMNSSEFEFLLNLVGKNIAKQDTNWRKSINYTERFAVTLRFLATGCSYGSLGDVFKISHQLISMIIPEVCEALVEGLQEYLHMPTSAQEWLQVANKFFNLWNFPHCLGSIDGKHVAIQKPIGSGSEYYNYKGFYSVVLLALVDAEYNFLYVNIGCQGRITDGGVFANTLLRKKIIERNLNLPRDCPLPGRTTPVPYVFVTDDAFPLEKHLLKPFLGPQDNNTKERKFNYRTSRARRTVENAFGILSARFRVLRSIILLDPQKTTTLIMACVLLHNFLRKTKSSTIYAPPQYYDKENSDGTHTSGQWRSDTQQLTSLQPVETQTEDGKVIRNEFADYFSHQGLLDWASSYY</sequence>
<feature type="domain" description="DDE Tnp4" evidence="9">
    <location>
        <begin position="164"/>
        <end position="329"/>
    </location>
</feature>
<dbReference type="Pfam" id="PF13359">
    <property type="entry name" value="DDE_Tnp_4"/>
    <property type="match status" value="1"/>
</dbReference>
<organism evidence="10">
    <name type="scientific">Pectinophora gossypiella</name>
    <name type="common">Cotton pink bollworm</name>
    <name type="synonym">Depressaria gossypiella</name>
    <dbReference type="NCBI Taxonomy" id="13191"/>
    <lineage>
        <taxon>Eukaryota</taxon>
        <taxon>Metazoa</taxon>
        <taxon>Ecdysozoa</taxon>
        <taxon>Arthropoda</taxon>
        <taxon>Hexapoda</taxon>
        <taxon>Insecta</taxon>
        <taxon>Pterygota</taxon>
        <taxon>Neoptera</taxon>
        <taxon>Endopterygota</taxon>
        <taxon>Lepidoptera</taxon>
        <taxon>Glossata</taxon>
        <taxon>Ditrysia</taxon>
        <taxon>Gelechioidea</taxon>
        <taxon>Gelechiidae</taxon>
        <taxon>Apatetrinae</taxon>
        <taxon>Pectinophora</taxon>
    </lineage>
</organism>